<organism evidence="2 3">
    <name type="scientific">Erythranthe guttata</name>
    <name type="common">Yellow monkey flower</name>
    <name type="synonym">Mimulus guttatus</name>
    <dbReference type="NCBI Taxonomy" id="4155"/>
    <lineage>
        <taxon>Eukaryota</taxon>
        <taxon>Viridiplantae</taxon>
        <taxon>Streptophyta</taxon>
        <taxon>Embryophyta</taxon>
        <taxon>Tracheophyta</taxon>
        <taxon>Spermatophyta</taxon>
        <taxon>Magnoliopsida</taxon>
        <taxon>eudicotyledons</taxon>
        <taxon>Gunneridae</taxon>
        <taxon>Pentapetalae</taxon>
        <taxon>asterids</taxon>
        <taxon>lamiids</taxon>
        <taxon>Lamiales</taxon>
        <taxon>Phrymaceae</taxon>
        <taxon>Erythranthe</taxon>
    </lineage>
</organism>
<sequence length="271" mass="31013">SENYDERDSLDSYFYGNAFEEIHNPRTGRLYDVSLPANLSGVQVSFVRLRARNLWRSGANHSLFTIPPLALPFPFAKRVDLVYQNLGNWSSNYYSVPGYKFVAPVIGFLAYDSNKSSINYGLIELKLMGDDPIIVHFPDIFVEENGMKCVRFDTNGTLELSNVETKNSCLVRRQGHFSVVVPYYQEKKDKVVIIIKWWMIVGIACGGVVGLIILIVVIFVAYKWIKRKRIKNMERQTERNEGLDTIWIGRSRMPSAACVRTQPVLENSYLP</sequence>
<gene>
    <name evidence="2" type="ORF">MIMGU_mgv1a023693mg</name>
</gene>
<evidence type="ECO:0000256" key="1">
    <source>
        <dbReference type="SAM" id="Phobius"/>
    </source>
</evidence>
<keyword evidence="1" id="KW-0812">Transmembrane</keyword>
<feature type="transmembrane region" description="Helical" evidence="1">
    <location>
        <begin position="197"/>
        <end position="225"/>
    </location>
</feature>
<dbReference type="PANTHER" id="PTHR33512">
    <property type="entry name" value="PROTEIN, PUTATIVE (DUF1191)-RELATED"/>
    <property type="match status" value="1"/>
</dbReference>
<name>A0A022RFY2_ERYGU</name>
<dbReference type="STRING" id="4155.A0A022RFY2"/>
<dbReference type="InterPro" id="IPR010605">
    <property type="entry name" value="DUF1191"/>
</dbReference>
<keyword evidence="1" id="KW-1133">Transmembrane helix</keyword>
<dbReference type="PANTHER" id="PTHR33512:SF7">
    <property type="entry name" value="LEGUME LECTIN DOMAIN-CONTAINING PROTEIN"/>
    <property type="match status" value="1"/>
</dbReference>
<keyword evidence="3" id="KW-1185">Reference proteome</keyword>
<dbReference type="Pfam" id="PF06697">
    <property type="entry name" value="DUF1191"/>
    <property type="match status" value="1"/>
</dbReference>
<dbReference type="eggNOG" id="ENOG502RXYY">
    <property type="taxonomic scope" value="Eukaryota"/>
</dbReference>
<dbReference type="EMBL" id="KI630473">
    <property type="protein sequence ID" value="EYU38914.1"/>
    <property type="molecule type" value="Genomic_DNA"/>
</dbReference>
<proteinExistence type="predicted"/>
<dbReference type="AlphaFoldDB" id="A0A022RFY2"/>
<dbReference type="Proteomes" id="UP000030748">
    <property type="component" value="Unassembled WGS sequence"/>
</dbReference>
<protein>
    <submittedName>
        <fullName evidence="2">Uncharacterized protein</fullName>
    </submittedName>
</protein>
<evidence type="ECO:0000313" key="3">
    <source>
        <dbReference type="Proteomes" id="UP000030748"/>
    </source>
</evidence>
<evidence type="ECO:0000313" key="2">
    <source>
        <dbReference type="EMBL" id="EYU38914.1"/>
    </source>
</evidence>
<reference evidence="2 3" key="1">
    <citation type="journal article" date="2013" name="Proc. Natl. Acad. Sci. U.S.A.">
        <title>Fine-scale variation in meiotic recombination in Mimulus inferred from population shotgun sequencing.</title>
        <authorList>
            <person name="Hellsten U."/>
            <person name="Wright K.M."/>
            <person name="Jenkins J."/>
            <person name="Shu S."/>
            <person name="Yuan Y."/>
            <person name="Wessler S.R."/>
            <person name="Schmutz J."/>
            <person name="Willis J.H."/>
            <person name="Rokhsar D.S."/>
        </authorList>
    </citation>
    <scope>NUCLEOTIDE SEQUENCE [LARGE SCALE GENOMIC DNA]</scope>
    <source>
        <strain evidence="3">cv. DUN x IM62</strain>
    </source>
</reference>
<accession>A0A022RFY2</accession>
<feature type="non-terminal residue" evidence="2">
    <location>
        <position position="1"/>
    </location>
</feature>
<keyword evidence="1" id="KW-0472">Membrane</keyword>